<keyword evidence="4" id="KW-1185">Reference proteome</keyword>
<name>A0ABQ8X3Q5_9EUKA</name>
<evidence type="ECO:0000313" key="3">
    <source>
        <dbReference type="EMBL" id="KAJ6227277.1"/>
    </source>
</evidence>
<accession>A0ABQ8X3Q5</accession>
<gene>
    <name evidence="3" type="ORF">M0813_09858</name>
</gene>
<feature type="region of interest" description="Disordered" evidence="2">
    <location>
        <begin position="315"/>
        <end position="340"/>
    </location>
</feature>
<comment type="caution">
    <text evidence="3">The sequence shown here is derived from an EMBL/GenBank/DDBJ whole genome shotgun (WGS) entry which is preliminary data.</text>
</comment>
<dbReference type="EMBL" id="JAOAOG010000336">
    <property type="protein sequence ID" value="KAJ6227277.1"/>
    <property type="molecule type" value="Genomic_DNA"/>
</dbReference>
<reference evidence="3" key="1">
    <citation type="submission" date="2022-08" db="EMBL/GenBank/DDBJ databases">
        <title>Novel sulfate-reducing endosymbionts in the free-living metamonad Anaeramoeba.</title>
        <authorList>
            <person name="Jerlstrom-Hultqvist J."/>
            <person name="Cepicka I."/>
            <person name="Gallot-Lavallee L."/>
            <person name="Salas-Leiva D."/>
            <person name="Curtis B.A."/>
            <person name="Zahonova K."/>
            <person name="Pipaliya S."/>
            <person name="Dacks J."/>
            <person name="Roger A.J."/>
        </authorList>
    </citation>
    <scope>NUCLEOTIDE SEQUENCE</scope>
    <source>
        <strain evidence="3">Schooner1</strain>
    </source>
</reference>
<sequence length="458" mass="54811">MEKYNNKRFVLDQTETTLHSQCCGINNCQEQAKFWCGLSKLKLCQKHNEEYHTKRSEKIHKVVDYNYQDFDYCPTHLRKYTQQDIQDSDMICNECLLYDNKYHKSKLTFYSIQQSSENYAIKANTYLRKCNSEIEVYGNTQSELQKRKIDCEKNKKHEIEKLSQNQIEMIQSINEIFTDFCKEIEEKALDKKKRIEDKIKKENEQIQELEDYKELGDRIQEAYELKVNTYVIEKSKKMNNVNKLLRKNLKKLDVSPSYRSKIVLDELKSVGNSLQFQTKITEKEKKKGKKKFQIMSEIEKNKEKEKTKQIKIEMKKKKLKRERAKEKEKEKEKEKKKEKIEKKKNFSKPLIFIDGESVTNKNIKKVKNTQLSFVLHTNSLLQSTNIDNPNNIFLDIETPNSEQALTIDDWRYSISCNSIRFESSRIKLQNNGEHKITQFSFNNEIFTFENFKFIYFKN</sequence>
<feature type="compositionally biased region" description="Basic and acidic residues" evidence="2">
    <location>
        <begin position="323"/>
        <end position="340"/>
    </location>
</feature>
<evidence type="ECO:0008006" key="5">
    <source>
        <dbReference type="Google" id="ProtNLM"/>
    </source>
</evidence>
<protein>
    <recommendedName>
        <fullName evidence="5">B box-type domain-containing protein</fullName>
    </recommendedName>
</protein>
<evidence type="ECO:0000256" key="1">
    <source>
        <dbReference type="SAM" id="Coils"/>
    </source>
</evidence>
<dbReference type="Proteomes" id="UP001150062">
    <property type="component" value="Unassembled WGS sequence"/>
</dbReference>
<feature type="coiled-coil region" evidence="1">
    <location>
        <begin position="181"/>
        <end position="215"/>
    </location>
</feature>
<evidence type="ECO:0000256" key="2">
    <source>
        <dbReference type="SAM" id="MobiDB-lite"/>
    </source>
</evidence>
<evidence type="ECO:0000313" key="4">
    <source>
        <dbReference type="Proteomes" id="UP001150062"/>
    </source>
</evidence>
<proteinExistence type="predicted"/>
<organism evidence="3 4">
    <name type="scientific">Anaeramoeba flamelloides</name>
    <dbReference type="NCBI Taxonomy" id="1746091"/>
    <lineage>
        <taxon>Eukaryota</taxon>
        <taxon>Metamonada</taxon>
        <taxon>Anaeramoebidae</taxon>
        <taxon>Anaeramoeba</taxon>
    </lineage>
</organism>
<keyword evidence="1" id="KW-0175">Coiled coil</keyword>